<proteinExistence type="predicted"/>
<accession>A0A5J4KPK4</accession>
<organism evidence="1 2">
    <name type="scientific">Dictyobacter vulcani</name>
    <dbReference type="NCBI Taxonomy" id="2607529"/>
    <lineage>
        <taxon>Bacteria</taxon>
        <taxon>Bacillati</taxon>
        <taxon>Chloroflexota</taxon>
        <taxon>Ktedonobacteria</taxon>
        <taxon>Ktedonobacterales</taxon>
        <taxon>Dictyobacteraceae</taxon>
        <taxon>Dictyobacter</taxon>
    </lineage>
</organism>
<sequence>MASTMGPKASLKKGIQRKREELDLSAMRLTNESYFSPDNTLPLIIQPAMEG</sequence>
<reference evidence="1 2" key="1">
    <citation type="submission" date="2019-10" db="EMBL/GenBank/DDBJ databases">
        <title>Dictyobacter vulcani sp. nov., within the class Ktedonobacteria, isolated from soil of volcanic Mt. Zao.</title>
        <authorList>
            <person name="Zheng Y."/>
            <person name="Wang C.M."/>
            <person name="Sakai Y."/>
            <person name="Abe K."/>
            <person name="Yokota A."/>
            <person name="Yabe S."/>
        </authorList>
    </citation>
    <scope>NUCLEOTIDE SEQUENCE [LARGE SCALE GENOMIC DNA]</scope>
    <source>
        <strain evidence="1 2">W12</strain>
    </source>
</reference>
<dbReference type="RefSeq" id="WP_162005694.1">
    <property type="nucleotide sequence ID" value="NZ_BKZW01000004.1"/>
</dbReference>
<comment type="caution">
    <text evidence="1">The sequence shown here is derived from an EMBL/GenBank/DDBJ whole genome shotgun (WGS) entry which is preliminary data.</text>
</comment>
<dbReference type="AlphaFoldDB" id="A0A5J4KPK4"/>
<protein>
    <submittedName>
        <fullName evidence="1">Uncharacterized protein</fullName>
    </submittedName>
</protein>
<keyword evidence="2" id="KW-1185">Reference proteome</keyword>
<dbReference type="Proteomes" id="UP000326912">
    <property type="component" value="Unassembled WGS sequence"/>
</dbReference>
<dbReference type="EMBL" id="BKZW01000004">
    <property type="protein sequence ID" value="GER91648.1"/>
    <property type="molecule type" value="Genomic_DNA"/>
</dbReference>
<evidence type="ECO:0000313" key="2">
    <source>
        <dbReference type="Proteomes" id="UP000326912"/>
    </source>
</evidence>
<evidence type="ECO:0000313" key="1">
    <source>
        <dbReference type="EMBL" id="GER91648.1"/>
    </source>
</evidence>
<gene>
    <name evidence="1" type="ORF">KDW_58100</name>
</gene>
<name>A0A5J4KPK4_9CHLR</name>